<dbReference type="AlphaFoldDB" id="A0A0F9KWT7"/>
<protein>
    <submittedName>
        <fullName evidence="1">Uncharacterized protein</fullName>
    </submittedName>
</protein>
<dbReference type="EMBL" id="LAZR01007202">
    <property type="protein sequence ID" value="KKM86774.1"/>
    <property type="molecule type" value="Genomic_DNA"/>
</dbReference>
<proteinExistence type="predicted"/>
<sequence>MPDDYIPYKLTNPQLNMAVPPNEVRPGSFSYLSGVDGRYRGCLRKFYGMKEVVDFDDVSGLGDIDAYAGVSYFKPVTFMKRGTSTVFRGFVIRWDSQNDTTNQQIDLVYTDDDGSTWTRQAIWAAGNSITGSLAIDCASAGEYLLVAVDTKSTKTVYWAAAMTTVDSGPGAFVSALAALTENTQATSASHYLKGNGTYRVAWRFYDATRGIYSALSNELTIFMNLYKTTKATGVISFDSSADDSGLFVDGDIITINGRTYEADDDSSETSDVSFDITGLTTIAQHAAAFAAAVNGDGSAVVVAAVGSASVTLTAITAGSAANAYGLSVAEAAPNQVDISVSGSTLSGGGQDTDDPEEQCKNTLDFAAHGSVLATYDFDDFDALFDTVQVFRSIDIGNTATNQDGAILYLEQEIAKTGNWATSGVWDSLQAVVGTLLDEALVFQDAYDPQKDIVKALPASGTVARYEDVTFMAEAADEAGSNFDIIHSSMQHLSPEYFTTYNARKGSAEEGRAVRILSAGDSALSLHENAIIHIFKPSRYKAIQFTPIHKNRGLASKGGAHAVGNSVVMVTGVGLVIVSAADGNMGQVSSSNRLFYDTWNSDFSVIESSYDAKLDASFILDPNRSEILVIWHSSKLLSLLEGVNFVSTGETNAIDGTDKVRAYFVTATGLVVTPDYDESGSGTAWGLSDSYTLNGTATSAGNSLVDSSATFHADMVGALCYMTSGDSAGEVREIDTVNVGTKTLTFTSNFSNSIASGDTYAINPIPFKVRLWPLQIQQMSRFSRWVMTSISLKCRNLSSNFGGGTNTNWRCGVYRNSGSSIEASTVAVAVDTNPADSVGALNVDGVDIEPYIEQIAAGVSFELTGVEIGVSIVDSREVTA</sequence>
<comment type="caution">
    <text evidence="1">The sequence shown here is derived from an EMBL/GenBank/DDBJ whole genome shotgun (WGS) entry which is preliminary data.</text>
</comment>
<gene>
    <name evidence="1" type="ORF">LCGC14_1275620</name>
</gene>
<accession>A0A0F9KWT7</accession>
<organism evidence="1">
    <name type="scientific">marine sediment metagenome</name>
    <dbReference type="NCBI Taxonomy" id="412755"/>
    <lineage>
        <taxon>unclassified sequences</taxon>
        <taxon>metagenomes</taxon>
        <taxon>ecological metagenomes</taxon>
    </lineage>
</organism>
<reference evidence="1" key="1">
    <citation type="journal article" date="2015" name="Nature">
        <title>Complex archaea that bridge the gap between prokaryotes and eukaryotes.</title>
        <authorList>
            <person name="Spang A."/>
            <person name="Saw J.H."/>
            <person name="Jorgensen S.L."/>
            <person name="Zaremba-Niedzwiedzka K."/>
            <person name="Martijn J."/>
            <person name="Lind A.E."/>
            <person name="van Eijk R."/>
            <person name="Schleper C."/>
            <person name="Guy L."/>
            <person name="Ettema T.J."/>
        </authorList>
    </citation>
    <scope>NUCLEOTIDE SEQUENCE</scope>
</reference>
<evidence type="ECO:0000313" key="1">
    <source>
        <dbReference type="EMBL" id="KKM86774.1"/>
    </source>
</evidence>
<name>A0A0F9KWT7_9ZZZZ</name>